<dbReference type="SMART" id="SM00479">
    <property type="entry name" value="EXOIII"/>
    <property type="match status" value="1"/>
</dbReference>
<dbReference type="SUPFAM" id="SSF53098">
    <property type="entry name" value="Ribonuclease H-like"/>
    <property type="match status" value="1"/>
</dbReference>
<keyword evidence="6" id="KW-0539">Nucleus</keyword>
<dbReference type="OrthoDB" id="206335at2759"/>
<reference evidence="9 10" key="1">
    <citation type="submission" date="2014-09" db="EMBL/GenBank/DDBJ databases">
        <authorList>
            <person name="Ellenberger Sabrina"/>
        </authorList>
    </citation>
    <scope>NUCLEOTIDE SEQUENCE [LARGE SCALE GENOMIC DNA]</scope>
    <source>
        <strain evidence="9 10">CBS 412.66</strain>
    </source>
</reference>
<evidence type="ECO:0000256" key="1">
    <source>
        <dbReference type="ARBA" id="ARBA00004123"/>
    </source>
</evidence>
<organism evidence="9 10">
    <name type="scientific">Parasitella parasitica</name>
    <dbReference type="NCBI Taxonomy" id="35722"/>
    <lineage>
        <taxon>Eukaryota</taxon>
        <taxon>Fungi</taxon>
        <taxon>Fungi incertae sedis</taxon>
        <taxon>Mucoromycota</taxon>
        <taxon>Mucoromycotina</taxon>
        <taxon>Mucoromycetes</taxon>
        <taxon>Mucorales</taxon>
        <taxon>Mucorineae</taxon>
        <taxon>Mucoraceae</taxon>
        <taxon>Parasitella</taxon>
    </lineage>
</organism>
<dbReference type="EMBL" id="LN733959">
    <property type="protein sequence ID" value="CEP18883.1"/>
    <property type="molecule type" value="Genomic_DNA"/>
</dbReference>
<dbReference type="Proteomes" id="UP000054107">
    <property type="component" value="Unassembled WGS sequence"/>
</dbReference>
<evidence type="ECO:0000256" key="6">
    <source>
        <dbReference type="ARBA" id="ARBA00023242"/>
    </source>
</evidence>
<protein>
    <recommendedName>
        <fullName evidence="8">Exonuclease domain-containing protein</fullName>
    </recommendedName>
</protein>
<evidence type="ECO:0000313" key="10">
    <source>
        <dbReference type="Proteomes" id="UP000054107"/>
    </source>
</evidence>
<dbReference type="PANTHER" id="PTHR12801">
    <property type="entry name" value="RNA EXONUCLEASE REXO1 / RECO3 FAMILY MEMBER-RELATED"/>
    <property type="match status" value="1"/>
</dbReference>
<evidence type="ECO:0000313" key="9">
    <source>
        <dbReference type="EMBL" id="CEP18883.1"/>
    </source>
</evidence>
<accession>A0A0B7NUF2</accession>
<comment type="subcellular location">
    <subcellularLocation>
        <location evidence="1">Nucleus</location>
    </subcellularLocation>
</comment>
<dbReference type="AlphaFoldDB" id="A0A0B7NUF2"/>
<dbReference type="InterPro" id="IPR012337">
    <property type="entry name" value="RNaseH-like_sf"/>
</dbReference>
<dbReference type="InterPro" id="IPR047021">
    <property type="entry name" value="REXO1/3/4-like"/>
</dbReference>
<dbReference type="CDD" id="cd06145">
    <property type="entry name" value="REX1_like"/>
    <property type="match status" value="1"/>
</dbReference>
<keyword evidence="10" id="KW-1185">Reference proteome</keyword>
<comment type="similarity">
    <text evidence="2">Belongs to the REXO1/REXO3 family.</text>
</comment>
<evidence type="ECO:0000256" key="4">
    <source>
        <dbReference type="ARBA" id="ARBA00022801"/>
    </source>
</evidence>
<evidence type="ECO:0000256" key="2">
    <source>
        <dbReference type="ARBA" id="ARBA00006357"/>
    </source>
</evidence>
<dbReference type="Gene3D" id="3.30.420.10">
    <property type="entry name" value="Ribonuclease H-like superfamily/Ribonuclease H"/>
    <property type="match status" value="1"/>
</dbReference>
<evidence type="ECO:0000259" key="8">
    <source>
        <dbReference type="SMART" id="SM00479"/>
    </source>
</evidence>
<name>A0A0B7NUF2_9FUNG</name>
<dbReference type="GO" id="GO:0004527">
    <property type="term" value="F:exonuclease activity"/>
    <property type="evidence" value="ECO:0007669"/>
    <property type="project" value="UniProtKB-KW"/>
</dbReference>
<dbReference type="FunFam" id="3.30.420.10:FF:000031">
    <property type="entry name" value="RNA exonuclease 1"/>
    <property type="match status" value="1"/>
</dbReference>
<dbReference type="STRING" id="35722.A0A0B7NUF2"/>
<dbReference type="GO" id="GO:0005634">
    <property type="term" value="C:nucleus"/>
    <property type="evidence" value="ECO:0007669"/>
    <property type="project" value="UniProtKB-SubCell"/>
</dbReference>
<gene>
    <name evidence="9" type="primary">PARPA_13192.1 scaffold 46207</name>
</gene>
<dbReference type="InterPro" id="IPR036397">
    <property type="entry name" value="RNaseH_sf"/>
</dbReference>
<feature type="domain" description="Exonuclease" evidence="8">
    <location>
        <begin position="269"/>
        <end position="436"/>
    </location>
</feature>
<feature type="compositionally biased region" description="Basic and acidic residues" evidence="7">
    <location>
        <begin position="23"/>
        <end position="37"/>
    </location>
</feature>
<feature type="region of interest" description="Disordered" evidence="7">
    <location>
        <begin position="1"/>
        <end position="37"/>
    </location>
</feature>
<evidence type="ECO:0000256" key="7">
    <source>
        <dbReference type="SAM" id="MobiDB-lite"/>
    </source>
</evidence>
<evidence type="ECO:0000256" key="5">
    <source>
        <dbReference type="ARBA" id="ARBA00022839"/>
    </source>
</evidence>
<sequence length="610" mass="69694">MNSSLVTDTTDTTLTKRPLTHNMSEEKEIDTKRSRTDENDLKLTAKQKKKAAKARKLGMSYQVVDNELVIYPKLFFKQFNDFASMKDVRNLALNALAPKGKQSRLADIPDFPGIAPVKKAIILDVPIFDPSEMGLPMEALNISSAESPDVYEQLKSEPLYTYIKQMTDDHNKEILGLVSAVGFDQYKRVHDRFLDLLEVPLSKGELKRKREEEDKDPDQKRAIAPEVLVMSKEELQLEDFPIPTILDPLSVLEDGWVETLPGKGLVPKKLIALDCEMCKTVNGYAVTRVALIDRENNQLINELVKPDEEITDYVTHISGVDENSLMGVNTSLADIQKKIQTFIDGDTILVGHGLVNDMKCLKMRHPYIIDTAVIYHHKNGPPYKPSLRDLTIRYLKRAIQIRDEDKKPGEDKGHDPCEDAIASLELLERKLRYGISYGLAGLSQVETITDFLKRNHQQGVVIECHADLSLLMKMKLAENGPDDYCSQENDEQVAQKVIDHHKHKDLVIARFDLPQESESDRRAMFFKLFEKIHQEMEPNTIYCITTGYRSNKQREARLREKRIAYKKKLKLVGLADIVLEERWSIEDEHLLEKIADDTRRGFIFASIKNP</sequence>
<keyword evidence="5" id="KW-0269">Exonuclease</keyword>
<keyword evidence="4" id="KW-0378">Hydrolase</keyword>
<dbReference type="GO" id="GO:0010629">
    <property type="term" value="P:negative regulation of gene expression"/>
    <property type="evidence" value="ECO:0007669"/>
    <property type="project" value="UniProtKB-ARBA"/>
</dbReference>
<keyword evidence="3" id="KW-0540">Nuclease</keyword>
<proteinExistence type="inferred from homology"/>
<dbReference type="PANTHER" id="PTHR12801:SF115">
    <property type="entry name" value="FI18136P1-RELATED"/>
    <property type="match status" value="1"/>
</dbReference>
<dbReference type="GO" id="GO:0003676">
    <property type="term" value="F:nucleic acid binding"/>
    <property type="evidence" value="ECO:0007669"/>
    <property type="project" value="InterPro"/>
</dbReference>
<dbReference type="InterPro" id="IPR013520">
    <property type="entry name" value="Ribonucl_H"/>
</dbReference>
<evidence type="ECO:0000256" key="3">
    <source>
        <dbReference type="ARBA" id="ARBA00022722"/>
    </source>
</evidence>
<dbReference type="InterPro" id="IPR034922">
    <property type="entry name" value="REX1-like_exo"/>
</dbReference>